<dbReference type="EMBL" id="PVTX01000015">
    <property type="protein sequence ID" value="PRZ03168.1"/>
    <property type="molecule type" value="Genomic_DNA"/>
</dbReference>
<evidence type="ECO:0000313" key="3">
    <source>
        <dbReference type="Proteomes" id="UP000239895"/>
    </source>
</evidence>
<evidence type="ECO:0000313" key="2">
    <source>
        <dbReference type="EMBL" id="PRZ03168.1"/>
    </source>
</evidence>
<comment type="caution">
    <text evidence="2">The sequence shown here is derived from an EMBL/GenBank/DDBJ whole genome shotgun (WGS) entry which is preliminary data.</text>
</comment>
<accession>A0ABX5E9I8</accession>
<keyword evidence="3" id="KW-1185">Reference proteome</keyword>
<feature type="domain" description="QsdR TetR regulatory C-terminal" evidence="1">
    <location>
        <begin position="107"/>
        <end position="216"/>
    </location>
</feature>
<organism evidence="2 3">
    <name type="scientific">Isoptericola halotolerans</name>
    <dbReference type="NCBI Taxonomy" id="300560"/>
    <lineage>
        <taxon>Bacteria</taxon>
        <taxon>Bacillati</taxon>
        <taxon>Actinomycetota</taxon>
        <taxon>Actinomycetes</taxon>
        <taxon>Micrococcales</taxon>
        <taxon>Promicromonosporaceae</taxon>
        <taxon>Isoptericola</taxon>
    </lineage>
</organism>
<protein>
    <recommendedName>
        <fullName evidence="1">QsdR TetR regulatory C-terminal domain-containing protein</fullName>
    </recommendedName>
</protein>
<reference evidence="2 3" key="1">
    <citation type="submission" date="2018-03" db="EMBL/GenBank/DDBJ databases">
        <title>Comparative analysis of microorganisms from saline springs in Andes Mountain Range, Colombia.</title>
        <authorList>
            <person name="Rubin E."/>
        </authorList>
    </citation>
    <scope>NUCLEOTIDE SEQUENCE [LARGE SCALE GENOMIC DNA]</scope>
    <source>
        <strain evidence="2 3">CG 23</strain>
    </source>
</reference>
<sequence length="217" mass="23488">MLSPSSDIATVGLRAAPTRLSARLVPGVHPDALRAFEQARETFVSGHRIDMGGLATELGVDRTSVFRWVGNRDALLSEVLWSLAVPTLVQAERAASEPGPDGAAPAGAAYLAALLSHFATDLIEADYFRTFLSREPARALRLLTTSASPIQQRYVATVEQLVREHLGERPFDGAIDRHALAYLLVRVSESFTYADLIAGEPPSTDAARSAFRHLLRA</sequence>
<dbReference type="Pfam" id="PF18598">
    <property type="entry name" value="TetR_C_36"/>
    <property type="match status" value="1"/>
</dbReference>
<dbReference type="RefSeq" id="WP_106269713.1">
    <property type="nucleotide sequence ID" value="NZ_PVTX01000015.1"/>
</dbReference>
<dbReference type="Proteomes" id="UP000239895">
    <property type="component" value="Unassembled WGS sequence"/>
</dbReference>
<gene>
    <name evidence="2" type="ORF">BCL65_11535</name>
</gene>
<dbReference type="Gene3D" id="1.10.357.10">
    <property type="entry name" value="Tetracycline Repressor, domain 2"/>
    <property type="match status" value="1"/>
</dbReference>
<name>A0ABX5E9I8_9MICO</name>
<proteinExistence type="predicted"/>
<dbReference type="InterPro" id="IPR041485">
    <property type="entry name" value="TetR_C_36"/>
</dbReference>
<evidence type="ECO:0000259" key="1">
    <source>
        <dbReference type="Pfam" id="PF18598"/>
    </source>
</evidence>